<dbReference type="eggNOG" id="ENOG5033HRP">
    <property type="taxonomic scope" value="Bacteria"/>
</dbReference>
<dbReference type="HOGENOM" id="CLU_1131985_0_0_0"/>
<dbReference type="STRING" id="671143.DAMO_2892"/>
<accession>D5MLQ8</accession>
<dbReference type="KEGG" id="mox:DAMO_2892"/>
<dbReference type="Proteomes" id="UP000006898">
    <property type="component" value="Chromosome"/>
</dbReference>
<dbReference type="EMBL" id="FP565575">
    <property type="protein sequence ID" value="CBE69965.1"/>
    <property type="molecule type" value="Genomic_DNA"/>
</dbReference>
<organism evidence="1 2">
    <name type="scientific">Methylomirabilis oxygeniifera</name>
    <dbReference type="NCBI Taxonomy" id="671143"/>
    <lineage>
        <taxon>Bacteria</taxon>
        <taxon>Candidatus Methylomirabilota</taxon>
        <taxon>Candidatus Methylomirabilia</taxon>
        <taxon>Candidatus Methylomirabilales</taxon>
        <taxon>Candidatus Methylomirabilaceae</taxon>
        <taxon>Candidatus Methylomirabilis</taxon>
    </lineage>
</organism>
<protein>
    <submittedName>
        <fullName evidence="1">Uncharacterized protein</fullName>
    </submittedName>
</protein>
<proteinExistence type="predicted"/>
<dbReference type="AlphaFoldDB" id="D5MLQ8"/>
<name>D5MLQ8_METO1</name>
<evidence type="ECO:0000313" key="1">
    <source>
        <dbReference type="EMBL" id="CBE69965.1"/>
    </source>
</evidence>
<dbReference type="PATRIC" id="fig|671143.5.peg.2536"/>
<sequence>MEYPLSLQVEYWAIQEGPDRLLELDGIREFQSELDAHYVARVRSRPGDLGGGLYEFAVHALSNISIHDVLKLVADGVAFDLLKSGARSFVLRPFLAAYKKLRSQNPERNVDISELHLTFADAEVVITKICSDSIYESLGQIFQTLGQCYPLLRNGRGEYPYSIQVPVFQDPEQRLCRFRVLLDVDETIRGVTTADYLGYWGVTYDYERTFRVFDVRRRLLIDSDFLSNARYWQEWARERKREESA</sequence>
<reference evidence="1 2" key="1">
    <citation type="journal article" date="2010" name="Nature">
        <title>Nitrite-driven anaerobic methane oxidation by oxygenic bacteria.</title>
        <authorList>
            <person name="Ettwig K.F."/>
            <person name="Butler M.K."/>
            <person name="Le Paslier D."/>
            <person name="Pelletier E."/>
            <person name="Mangenot S."/>
            <person name="Kuypers M.M.M."/>
            <person name="Schreiber F."/>
            <person name="Dutilh B.E."/>
            <person name="Zedelius J."/>
            <person name="de Beer D."/>
            <person name="Gloerich J."/>
            <person name="Wessels H.J.C.T."/>
            <person name="van Allen T."/>
            <person name="Luesken F."/>
            <person name="Wu M."/>
            <person name="van de Pas-Schoonen K.T."/>
            <person name="Op den Camp H.J.M."/>
            <person name="Janssen-Megens E.M."/>
            <person name="Francoijs K-J."/>
            <person name="Stunnenberg H."/>
            <person name="Weissenbach J."/>
            <person name="Jetten M.S.M."/>
            <person name="Strous M."/>
        </authorList>
    </citation>
    <scope>NUCLEOTIDE SEQUENCE [LARGE SCALE GENOMIC DNA]</scope>
</reference>
<evidence type="ECO:0000313" key="2">
    <source>
        <dbReference type="Proteomes" id="UP000006898"/>
    </source>
</evidence>
<gene>
    <name evidence="1" type="ORF">DAMO_2892</name>
</gene>